<keyword evidence="5 7" id="KW-1133">Transmembrane helix</keyword>
<reference evidence="9 10" key="1">
    <citation type="journal article" date="2015" name="Genome Announc.">
        <title>Expanding the biotechnology potential of lactobacilli through comparative genomics of 213 strains and associated genera.</title>
        <authorList>
            <person name="Sun Z."/>
            <person name="Harris H.M."/>
            <person name="McCann A."/>
            <person name="Guo C."/>
            <person name="Argimon S."/>
            <person name="Zhang W."/>
            <person name="Yang X."/>
            <person name="Jeffery I.B."/>
            <person name="Cooney J.C."/>
            <person name="Kagawa T.F."/>
            <person name="Liu W."/>
            <person name="Song Y."/>
            <person name="Salvetti E."/>
            <person name="Wrobel A."/>
            <person name="Rasinkangas P."/>
            <person name="Parkhill J."/>
            <person name="Rea M.C."/>
            <person name="O'Sullivan O."/>
            <person name="Ritari J."/>
            <person name="Douillard F.P."/>
            <person name="Paul Ross R."/>
            <person name="Yang R."/>
            <person name="Briner A.E."/>
            <person name="Felis G.E."/>
            <person name="de Vos W.M."/>
            <person name="Barrangou R."/>
            <person name="Klaenhammer T.R."/>
            <person name="Caufield P.W."/>
            <person name="Cui Y."/>
            <person name="Zhang H."/>
            <person name="O'Toole P.W."/>
        </authorList>
    </citation>
    <scope>NUCLEOTIDE SEQUENCE [LARGE SCALE GENOMIC DNA]</scope>
    <source>
        <strain evidence="9 10">DSM 20505</strain>
    </source>
</reference>
<dbReference type="PANTHER" id="PTHR42709:SF6">
    <property type="entry name" value="UNDECAPRENYL PHOSPHATE TRANSPORTER A"/>
    <property type="match status" value="1"/>
</dbReference>
<keyword evidence="4 7" id="KW-0812">Transmembrane</keyword>
<comment type="similarity">
    <text evidence="2">Belongs to the DedA family.</text>
</comment>
<name>A0A0R1ZIN6_9LACO</name>
<dbReference type="GO" id="GO:0005886">
    <property type="term" value="C:plasma membrane"/>
    <property type="evidence" value="ECO:0007669"/>
    <property type="project" value="UniProtKB-SubCell"/>
</dbReference>
<evidence type="ECO:0000256" key="5">
    <source>
        <dbReference type="ARBA" id="ARBA00022989"/>
    </source>
</evidence>
<comment type="caution">
    <text evidence="9">The sequence shown here is derived from an EMBL/GenBank/DDBJ whole genome shotgun (WGS) entry which is preliminary data.</text>
</comment>
<dbReference type="InterPro" id="IPR032816">
    <property type="entry name" value="VTT_dom"/>
</dbReference>
<dbReference type="Proteomes" id="UP000051679">
    <property type="component" value="Unassembled WGS sequence"/>
</dbReference>
<keyword evidence="3" id="KW-1003">Cell membrane</keyword>
<dbReference type="InterPro" id="IPR051311">
    <property type="entry name" value="DedA_domain"/>
</dbReference>
<proteinExistence type="inferred from homology"/>
<evidence type="ECO:0000313" key="10">
    <source>
        <dbReference type="Proteomes" id="UP000051679"/>
    </source>
</evidence>
<evidence type="ECO:0000256" key="3">
    <source>
        <dbReference type="ARBA" id="ARBA00022475"/>
    </source>
</evidence>
<feature type="transmembrane region" description="Helical" evidence="7">
    <location>
        <begin position="141"/>
        <end position="164"/>
    </location>
</feature>
<dbReference type="PANTHER" id="PTHR42709">
    <property type="entry name" value="ALKALINE PHOSPHATASE LIKE PROTEIN"/>
    <property type="match status" value="1"/>
</dbReference>
<evidence type="ECO:0000256" key="6">
    <source>
        <dbReference type="ARBA" id="ARBA00023136"/>
    </source>
</evidence>
<feature type="transmembrane region" description="Helical" evidence="7">
    <location>
        <begin position="176"/>
        <end position="197"/>
    </location>
</feature>
<dbReference type="STRING" id="1291052.FC18_GL002173"/>
<dbReference type="EMBL" id="AYYO01000044">
    <property type="protein sequence ID" value="KRM54759.1"/>
    <property type="molecule type" value="Genomic_DNA"/>
</dbReference>
<evidence type="ECO:0000256" key="2">
    <source>
        <dbReference type="ARBA" id="ARBA00010792"/>
    </source>
</evidence>
<evidence type="ECO:0000313" key="9">
    <source>
        <dbReference type="EMBL" id="KRM54759.1"/>
    </source>
</evidence>
<feature type="domain" description="VTT" evidence="8">
    <location>
        <begin position="30"/>
        <end position="161"/>
    </location>
</feature>
<dbReference type="PATRIC" id="fig|1291052.5.peg.2237"/>
<evidence type="ECO:0000259" key="8">
    <source>
        <dbReference type="Pfam" id="PF09335"/>
    </source>
</evidence>
<dbReference type="OrthoDB" id="9813426at2"/>
<evidence type="ECO:0000256" key="4">
    <source>
        <dbReference type="ARBA" id="ARBA00022692"/>
    </source>
</evidence>
<keyword evidence="6 7" id="KW-0472">Membrane</keyword>
<gene>
    <name evidence="9" type="ORF">FC18_GL002173</name>
</gene>
<evidence type="ECO:0000256" key="1">
    <source>
        <dbReference type="ARBA" id="ARBA00004651"/>
    </source>
</evidence>
<dbReference type="AlphaFoldDB" id="A0A0R1ZIN6"/>
<dbReference type="RefSeq" id="WP_054677261.1">
    <property type="nucleotide sequence ID" value="NZ_AYYO01000044.1"/>
</dbReference>
<comment type="subcellular location">
    <subcellularLocation>
        <location evidence="1">Cell membrane</location>
        <topology evidence="1">Multi-pass membrane protein</topology>
    </subcellularLocation>
</comment>
<organism evidence="9 10">
    <name type="scientific">Lacticaseibacillus sharpeae JCM 1186 = DSM 20505</name>
    <dbReference type="NCBI Taxonomy" id="1291052"/>
    <lineage>
        <taxon>Bacteria</taxon>
        <taxon>Bacillati</taxon>
        <taxon>Bacillota</taxon>
        <taxon>Bacilli</taxon>
        <taxon>Lactobacillales</taxon>
        <taxon>Lactobacillaceae</taxon>
        <taxon>Lacticaseibacillus</taxon>
    </lineage>
</organism>
<evidence type="ECO:0000256" key="7">
    <source>
        <dbReference type="SAM" id="Phobius"/>
    </source>
</evidence>
<dbReference type="Pfam" id="PF09335">
    <property type="entry name" value="VTT_dom"/>
    <property type="match status" value="1"/>
</dbReference>
<feature type="transmembrane region" description="Helical" evidence="7">
    <location>
        <begin position="50"/>
        <end position="72"/>
    </location>
</feature>
<protein>
    <submittedName>
        <fullName evidence="9">Alkaline phosphatase</fullName>
    </submittedName>
</protein>
<accession>A0A0R1ZIN6</accession>
<feature type="transmembrane region" description="Helical" evidence="7">
    <location>
        <begin position="12"/>
        <end position="30"/>
    </location>
</feature>
<keyword evidence="10" id="KW-1185">Reference proteome</keyword>
<sequence>MQEFIINAIESFGYLGIMLLITLENVFPPIPSEVVLSFAGFMTKHSELNVSWVVVYATIGSVLGAAILYWVGRLLSTERLERMVAGRLGRILHFEPADIVKAEGWFKKRGNIAVFFCRFIPIIRSLISIPAGTTKMPFGHFLLLTTAGTAVWNLVLVFLGRAAGHAWSQVAGYVDSYAHIALVILVVLAGGLFAIFYQKRRTSK</sequence>